<dbReference type="Proteomes" id="UP001206312">
    <property type="component" value="Unassembled WGS sequence"/>
</dbReference>
<dbReference type="InterPro" id="IPR001279">
    <property type="entry name" value="Metallo-B-lactamas"/>
</dbReference>
<dbReference type="Gene3D" id="3.40.50.10890">
    <property type="match status" value="1"/>
</dbReference>
<dbReference type="PANTHER" id="PTHR11203">
    <property type="entry name" value="CLEAVAGE AND POLYADENYLATION SPECIFICITY FACTOR FAMILY MEMBER"/>
    <property type="match status" value="1"/>
</dbReference>
<evidence type="ECO:0000313" key="4">
    <source>
        <dbReference type="EMBL" id="MCO5723940.1"/>
    </source>
</evidence>
<name>A0ABT1AV52_9FLAO</name>
<organism evidence="4 5">
    <name type="scientific">Robiginitalea marina</name>
    <dbReference type="NCBI Taxonomy" id="2954105"/>
    <lineage>
        <taxon>Bacteria</taxon>
        <taxon>Pseudomonadati</taxon>
        <taxon>Bacteroidota</taxon>
        <taxon>Flavobacteriia</taxon>
        <taxon>Flavobacteriales</taxon>
        <taxon>Flavobacteriaceae</taxon>
        <taxon>Robiginitalea</taxon>
    </lineage>
</organism>
<dbReference type="SMART" id="SM01027">
    <property type="entry name" value="Beta-Casp"/>
    <property type="match status" value="1"/>
</dbReference>
<accession>A0ABT1AV52</accession>
<dbReference type="Pfam" id="PF00753">
    <property type="entry name" value="Lactamase_B"/>
    <property type="match status" value="1"/>
</dbReference>
<dbReference type="RefSeq" id="WP_252740314.1">
    <property type="nucleotide sequence ID" value="NZ_JAMXIB010000002.1"/>
</dbReference>
<evidence type="ECO:0000259" key="3">
    <source>
        <dbReference type="SMART" id="SM01027"/>
    </source>
</evidence>
<dbReference type="Gene3D" id="3.60.15.10">
    <property type="entry name" value="Ribonuclease Z/Hydroxyacylglutathione hydrolase-like"/>
    <property type="match status" value="1"/>
</dbReference>
<evidence type="ECO:0000313" key="5">
    <source>
        <dbReference type="Proteomes" id="UP001206312"/>
    </source>
</evidence>
<evidence type="ECO:0000256" key="1">
    <source>
        <dbReference type="ARBA" id="ARBA00022801"/>
    </source>
</evidence>
<protein>
    <submittedName>
        <fullName evidence="4">MBL fold metallo-hydrolase</fullName>
    </submittedName>
</protein>
<reference evidence="4 5" key="1">
    <citation type="submission" date="2022-06" db="EMBL/GenBank/DDBJ databases">
        <authorList>
            <person name="Xuan X."/>
        </authorList>
    </citation>
    <scope>NUCLEOTIDE SEQUENCE [LARGE SCALE GENOMIC DNA]</scope>
    <source>
        <strain evidence="4 5">2V75</strain>
    </source>
</reference>
<feature type="domain" description="Metallo-beta-lactamase" evidence="2">
    <location>
        <begin position="16"/>
        <end position="229"/>
    </location>
</feature>
<keyword evidence="1" id="KW-0378">Hydrolase</keyword>
<dbReference type="PANTHER" id="PTHR11203:SF37">
    <property type="entry name" value="INTEGRATOR COMPLEX SUBUNIT 11"/>
    <property type="match status" value="1"/>
</dbReference>
<keyword evidence="5" id="KW-1185">Reference proteome</keyword>
<feature type="domain" description="Beta-Casp" evidence="3">
    <location>
        <begin position="250"/>
        <end position="369"/>
    </location>
</feature>
<proteinExistence type="predicted"/>
<dbReference type="Pfam" id="PF10996">
    <property type="entry name" value="Beta-Casp"/>
    <property type="match status" value="1"/>
</dbReference>
<dbReference type="SUPFAM" id="SSF56281">
    <property type="entry name" value="Metallo-hydrolase/oxidoreductase"/>
    <property type="match status" value="1"/>
</dbReference>
<dbReference type="CDD" id="cd16295">
    <property type="entry name" value="TTHA0252-CPSF-like_MBL-fold"/>
    <property type="match status" value="1"/>
</dbReference>
<dbReference type="Pfam" id="PF07521">
    <property type="entry name" value="RMMBL"/>
    <property type="match status" value="1"/>
</dbReference>
<sequence length="459" mass="51990">MKTGTLHFWGASGGVTGSKYLLELPGTRMLVDCGMFQGLKRQRELNRNPWPVPPSTIDLVVITHGHLDHVGLLPRLVRDGFKGPVYGTAPSLEVARIVLEDSARIHMEEAEKALEEGYSKHEVPEPLYTLDDARACIALFQPVPREEWETPAPGIRFRLRYNGHILGACFVELETGGKRFVFSGDVGRPDDQLLDPPLRPGKADVLLLESTYGNKLHPREDMEVLLEQHIKGAIHDRGACIIPSFAVERLQTVMYLIWKLLRSNRIPPMPIYIDSPMGENVLDLFERFPHWHHLEMEEYRAMRNQMTIITEYADTWKAIDDPRPRVVVAGSGMLSGGRVLTYLSQLLDRETTRILLVGFQAEGTRGRNLLEGAHELKIFGKFVPVAARVYLLETLSAHADQGELLHWLALLEKEPGYVFLVHGEDTARDAFRVKLLEQRGWNARLPRLYDQVVIPLEQG</sequence>
<comment type="caution">
    <text evidence="4">The sequence shown here is derived from an EMBL/GenBank/DDBJ whole genome shotgun (WGS) entry which is preliminary data.</text>
</comment>
<dbReference type="InterPro" id="IPR036866">
    <property type="entry name" value="RibonucZ/Hydroxyglut_hydro"/>
</dbReference>
<dbReference type="InterPro" id="IPR050698">
    <property type="entry name" value="MBL"/>
</dbReference>
<dbReference type="InterPro" id="IPR011108">
    <property type="entry name" value="RMMBL"/>
</dbReference>
<dbReference type="InterPro" id="IPR022712">
    <property type="entry name" value="Beta_Casp"/>
</dbReference>
<dbReference type="SMART" id="SM00849">
    <property type="entry name" value="Lactamase_B"/>
    <property type="match status" value="1"/>
</dbReference>
<gene>
    <name evidence="4" type="ORF">NG653_03665</name>
</gene>
<evidence type="ECO:0000259" key="2">
    <source>
        <dbReference type="SMART" id="SM00849"/>
    </source>
</evidence>
<dbReference type="EMBL" id="JAMXIB010000002">
    <property type="protein sequence ID" value="MCO5723940.1"/>
    <property type="molecule type" value="Genomic_DNA"/>
</dbReference>